<evidence type="ECO:0000313" key="3">
    <source>
        <dbReference type="Proteomes" id="UP000515312"/>
    </source>
</evidence>
<dbReference type="InterPro" id="IPR018721">
    <property type="entry name" value="DUF2252"/>
</dbReference>
<name>A0A7G8BH30_9BACT</name>
<keyword evidence="3" id="KW-1185">Reference proteome</keyword>
<dbReference type="RefSeq" id="WP_186742808.1">
    <property type="nucleotide sequence ID" value="NZ_CP060394.1"/>
</dbReference>
<gene>
    <name evidence="2" type="ORF">H7849_22905</name>
</gene>
<dbReference type="AlphaFoldDB" id="A0A7G8BH30"/>
<organism evidence="2 3">
    <name type="scientific">Alloacidobacterium dinghuense</name>
    <dbReference type="NCBI Taxonomy" id="2763107"/>
    <lineage>
        <taxon>Bacteria</taxon>
        <taxon>Pseudomonadati</taxon>
        <taxon>Acidobacteriota</taxon>
        <taxon>Terriglobia</taxon>
        <taxon>Terriglobales</taxon>
        <taxon>Acidobacteriaceae</taxon>
        <taxon>Alloacidobacterium</taxon>
    </lineage>
</organism>
<feature type="region of interest" description="Disordered" evidence="1">
    <location>
        <begin position="432"/>
        <end position="453"/>
    </location>
</feature>
<dbReference type="Proteomes" id="UP000515312">
    <property type="component" value="Chromosome"/>
</dbReference>
<proteinExistence type="predicted"/>
<dbReference type="Pfam" id="PF10009">
    <property type="entry name" value="DUF2252"/>
    <property type="match status" value="1"/>
</dbReference>
<accession>A0A7G8BH30</accession>
<sequence>MIELSSSQERRAIGQSRRKQLRRQDHSQWQPQHRRHNPIALLEESMRGRVPSLIALKYERMAASPFGFFRGAVPIMAADLSLLPHTGIVNQICGDAHVRNLGAYAAPDGRLVFDINDFDETIRGPFEWDLKRLATSLVLAGRELSIKRAQCEEAVNGLVARYRKYVEMFSKMPVLDMARYQVHRLQRITPVSTALLKAERSTPMHTLEQLTIPETNRNEETGRRIFKEEKPLLTRLSSAQARVVLASLQEYRKNLLPERQHFFAQYRPVDVGFKVVGTGSVGLRDYLVYFEGNGRADPLFLQIKEEPESGYAKYLEYHGPHHQGERVANGQRAMQFLSDPFLGWTTIGHRQYLVRQLNDHKASIELEDLRGPGLLEYGEMCGELLARGHSRSGDASMLAGYIGSGRRFADAIMKFAEAYADQTERDWQALLKSRHAPKSKPASQPVKQVSKSA</sequence>
<dbReference type="EMBL" id="CP060394">
    <property type="protein sequence ID" value="QNI31850.1"/>
    <property type="molecule type" value="Genomic_DNA"/>
</dbReference>
<protein>
    <submittedName>
        <fullName evidence="2">DUF2252 domain-containing protein</fullName>
    </submittedName>
</protein>
<feature type="compositionally biased region" description="Polar residues" evidence="1">
    <location>
        <begin position="441"/>
        <end position="453"/>
    </location>
</feature>
<dbReference type="PANTHER" id="PTHR39441:SF1">
    <property type="entry name" value="DUF2252 DOMAIN-CONTAINING PROTEIN"/>
    <property type="match status" value="1"/>
</dbReference>
<evidence type="ECO:0000256" key="1">
    <source>
        <dbReference type="SAM" id="MobiDB-lite"/>
    </source>
</evidence>
<dbReference type="PANTHER" id="PTHR39441">
    <property type="entry name" value="DUF2252 DOMAIN-CONTAINING PROTEIN"/>
    <property type="match status" value="1"/>
</dbReference>
<reference evidence="2 3" key="1">
    <citation type="submission" date="2020-08" db="EMBL/GenBank/DDBJ databases">
        <title>Edaphobacter telluris sp. nov. and Acidobacterium dinghuensis sp. nov., two acidobacteria isolated from forest soil.</title>
        <authorList>
            <person name="Fu J."/>
            <person name="Qiu L."/>
        </authorList>
    </citation>
    <scope>NUCLEOTIDE SEQUENCE [LARGE SCALE GENOMIC DNA]</scope>
    <source>
        <strain evidence="2">4Y35</strain>
    </source>
</reference>
<evidence type="ECO:0000313" key="2">
    <source>
        <dbReference type="EMBL" id="QNI31850.1"/>
    </source>
</evidence>
<dbReference type="KEGG" id="adin:H7849_22905"/>
<feature type="region of interest" description="Disordered" evidence="1">
    <location>
        <begin position="1"/>
        <end position="36"/>
    </location>
</feature>